<dbReference type="OrthoDB" id="583435at2"/>
<dbReference type="AlphaFoldDB" id="A0A4U3MCE7"/>
<organism evidence="2 3">
    <name type="scientific">Herbidospora galbida</name>
    <dbReference type="NCBI Taxonomy" id="2575442"/>
    <lineage>
        <taxon>Bacteria</taxon>
        <taxon>Bacillati</taxon>
        <taxon>Actinomycetota</taxon>
        <taxon>Actinomycetes</taxon>
        <taxon>Streptosporangiales</taxon>
        <taxon>Streptosporangiaceae</taxon>
        <taxon>Herbidospora</taxon>
    </lineage>
</organism>
<keyword evidence="3" id="KW-1185">Reference proteome</keyword>
<name>A0A4U3MCE7_9ACTN</name>
<proteinExistence type="predicted"/>
<dbReference type="EMBL" id="SZQA01000028">
    <property type="protein sequence ID" value="TKK85397.1"/>
    <property type="molecule type" value="Genomic_DNA"/>
</dbReference>
<evidence type="ECO:0000256" key="1">
    <source>
        <dbReference type="SAM" id="MobiDB-lite"/>
    </source>
</evidence>
<evidence type="ECO:0000313" key="2">
    <source>
        <dbReference type="EMBL" id="TKK85397.1"/>
    </source>
</evidence>
<dbReference type="Proteomes" id="UP000308705">
    <property type="component" value="Unassembled WGS sequence"/>
</dbReference>
<evidence type="ECO:0000313" key="3">
    <source>
        <dbReference type="Proteomes" id="UP000308705"/>
    </source>
</evidence>
<feature type="region of interest" description="Disordered" evidence="1">
    <location>
        <begin position="62"/>
        <end position="82"/>
    </location>
</feature>
<protein>
    <submittedName>
        <fullName evidence="2">Uncharacterized protein</fullName>
    </submittedName>
</protein>
<gene>
    <name evidence="2" type="ORF">FDA94_25840</name>
</gene>
<sequence>MVLITVRLPRGATLDMALRELRLKKEEVDVGYGVVAIDPDHGLYGLRVSAMAAHRLTATPEAMDGPWADPKIEPMGPSRKDR</sequence>
<comment type="caution">
    <text evidence="2">The sequence shown here is derived from an EMBL/GenBank/DDBJ whole genome shotgun (WGS) entry which is preliminary data.</text>
</comment>
<accession>A0A4U3MCE7</accession>
<reference evidence="2 3" key="1">
    <citation type="submission" date="2019-04" db="EMBL/GenBank/DDBJ databases">
        <title>Herbidospora sp. NEAU-GS14.nov., a novel actinomycete isolated from soil.</title>
        <authorList>
            <person name="Han L."/>
        </authorList>
    </citation>
    <scope>NUCLEOTIDE SEQUENCE [LARGE SCALE GENOMIC DNA]</scope>
    <source>
        <strain evidence="2 3">NEAU-GS14</strain>
    </source>
</reference>